<evidence type="ECO:0000256" key="4">
    <source>
        <dbReference type="ARBA" id="ARBA00023136"/>
    </source>
</evidence>
<organism evidence="6 7">
    <name type="scientific">Paramarasmius palmivorus</name>
    <dbReference type="NCBI Taxonomy" id="297713"/>
    <lineage>
        <taxon>Eukaryota</taxon>
        <taxon>Fungi</taxon>
        <taxon>Dikarya</taxon>
        <taxon>Basidiomycota</taxon>
        <taxon>Agaricomycotina</taxon>
        <taxon>Agaricomycetes</taxon>
        <taxon>Agaricomycetidae</taxon>
        <taxon>Agaricales</taxon>
        <taxon>Marasmiineae</taxon>
        <taxon>Marasmiaceae</taxon>
        <taxon>Paramarasmius</taxon>
    </lineage>
</organism>
<reference evidence="6 7" key="1">
    <citation type="submission" date="2024-01" db="EMBL/GenBank/DDBJ databases">
        <title>A draft genome for a cacao thread blight-causing isolate of Paramarasmius palmivorus.</title>
        <authorList>
            <person name="Baruah I.K."/>
            <person name="Bukari Y."/>
            <person name="Amoako-Attah I."/>
            <person name="Meinhardt L.W."/>
            <person name="Bailey B.A."/>
            <person name="Cohen S.P."/>
        </authorList>
    </citation>
    <scope>NUCLEOTIDE SEQUENCE [LARGE SCALE GENOMIC DNA]</scope>
    <source>
        <strain evidence="6 7">GH-12</strain>
    </source>
</reference>
<evidence type="ECO:0000256" key="5">
    <source>
        <dbReference type="SAM" id="Phobius"/>
    </source>
</evidence>
<keyword evidence="4 5" id="KW-0472">Membrane</keyword>
<feature type="transmembrane region" description="Helical" evidence="5">
    <location>
        <begin position="20"/>
        <end position="38"/>
    </location>
</feature>
<proteinExistence type="predicted"/>
<feature type="transmembrane region" description="Helical" evidence="5">
    <location>
        <begin position="136"/>
        <end position="156"/>
    </location>
</feature>
<accession>A0AAW0E4D4</accession>
<comment type="subcellular location">
    <subcellularLocation>
        <location evidence="1">Membrane</location>
        <topology evidence="1">Multi-pass membrane protein</topology>
    </subcellularLocation>
</comment>
<dbReference type="GO" id="GO:0000329">
    <property type="term" value="C:fungal-type vacuole membrane"/>
    <property type="evidence" value="ECO:0007669"/>
    <property type="project" value="TreeGrafter"/>
</dbReference>
<evidence type="ECO:0008006" key="8">
    <source>
        <dbReference type="Google" id="ProtNLM"/>
    </source>
</evidence>
<evidence type="ECO:0000256" key="2">
    <source>
        <dbReference type="ARBA" id="ARBA00022692"/>
    </source>
</evidence>
<sequence>MSGFFTLILGRIFKVEKLSLAKIGAVLMSFAGVVLVSLSDTTQDKPPPSPVSMTRRMAERVLQPGLGDALALGSAIFYSIYTILLKVRIGSESRIDMKLFFGFVGLFNIITLWPIGLILHWAGVEKIELPSTSQQVAGLLVNMFITWSSDYLYVLAMLKTTPLVVTIGLSLTIPLAVIGDFFLGRPVKLQVIGGALFVLVSFVAVGLDDARLRRTEDLDLASEQREGRSRGDVELDVSVDH</sequence>
<dbReference type="AlphaFoldDB" id="A0AAW0E4D4"/>
<keyword evidence="2 5" id="KW-0812">Transmembrane</keyword>
<evidence type="ECO:0000256" key="3">
    <source>
        <dbReference type="ARBA" id="ARBA00022989"/>
    </source>
</evidence>
<evidence type="ECO:0000313" key="6">
    <source>
        <dbReference type="EMBL" id="KAK7058864.1"/>
    </source>
</evidence>
<dbReference type="Proteomes" id="UP001383192">
    <property type="component" value="Unassembled WGS sequence"/>
</dbReference>
<feature type="transmembrane region" description="Helical" evidence="5">
    <location>
        <begin position="99"/>
        <end position="124"/>
    </location>
</feature>
<name>A0AAW0E4D4_9AGAR</name>
<feature type="transmembrane region" description="Helical" evidence="5">
    <location>
        <begin position="69"/>
        <end position="87"/>
    </location>
</feature>
<dbReference type="PANTHER" id="PTHR23051:SF0">
    <property type="entry name" value="SOLUTE CARRIER FAMILY 35 MEMBER F5"/>
    <property type="match status" value="1"/>
</dbReference>
<protein>
    <recommendedName>
        <fullName evidence="8">EamA domain-containing protein</fullName>
    </recommendedName>
</protein>
<feature type="transmembrane region" description="Helical" evidence="5">
    <location>
        <begin position="163"/>
        <end position="183"/>
    </location>
</feature>
<comment type="caution">
    <text evidence="6">The sequence shown here is derived from an EMBL/GenBank/DDBJ whole genome shotgun (WGS) entry which is preliminary data.</text>
</comment>
<dbReference type="PANTHER" id="PTHR23051">
    <property type="entry name" value="SOLUTE CARRIER FAMILY 35, MEMBER F5"/>
    <property type="match status" value="1"/>
</dbReference>
<dbReference type="EMBL" id="JAYKXP010000004">
    <property type="protein sequence ID" value="KAK7058864.1"/>
    <property type="molecule type" value="Genomic_DNA"/>
</dbReference>
<gene>
    <name evidence="6" type="ORF">VNI00_001488</name>
</gene>
<keyword evidence="3 5" id="KW-1133">Transmembrane helix</keyword>
<evidence type="ECO:0000313" key="7">
    <source>
        <dbReference type="Proteomes" id="UP001383192"/>
    </source>
</evidence>
<evidence type="ECO:0000256" key="1">
    <source>
        <dbReference type="ARBA" id="ARBA00004141"/>
    </source>
</evidence>
<feature type="transmembrane region" description="Helical" evidence="5">
    <location>
        <begin position="189"/>
        <end position="207"/>
    </location>
</feature>
<keyword evidence="7" id="KW-1185">Reference proteome</keyword>